<protein>
    <submittedName>
        <fullName evidence="2">Uncharacterized protein</fullName>
    </submittedName>
</protein>
<dbReference type="AlphaFoldDB" id="A0A292PTI0"/>
<name>A0A292PTI0_9PEZI</name>
<feature type="region of interest" description="Disordered" evidence="1">
    <location>
        <begin position="60"/>
        <end position="87"/>
    </location>
</feature>
<keyword evidence="3" id="KW-1185">Reference proteome</keyword>
<dbReference type="EMBL" id="LN891070">
    <property type="protein sequence ID" value="CUS09783.1"/>
    <property type="molecule type" value="Genomic_DNA"/>
</dbReference>
<reference evidence="2" key="1">
    <citation type="submission" date="2015-10" db="EMBL/GenBank/DDBJ databases">
        <authorList>
            <person name="Regsiter A."/>
            <person name="william w."/>
        </authorList>
    </citation>
    <scope>NUCLEOTIDE SEQUENCE</scope>
    <source>
        <strain evidence="2">Montdore</strain>
    </source>
</reference>
<evidence type="ECO:0000256" key="1">
    <source>
        <dbReference type="SAM" id="MobiDB-lite"/>
    </source>
</evidence>
<proteinExistence type="predicted"/>
<accession>A0A292PTI0</accession>
<evidence type="ECO:0000313" key="3">
    <source>
        <dbReference type="Proteomes" id="UP001412239"/>
    </source>
</evidence>
<feature type="non-terminal residue" evidence="2">
    <location>
        <position position="1"/>
    </location>
</feature>
<organism evidence="2 3">
    <name type="scientific">Tuber aestivum</name>
    <name type="common">summer truffle</name>
    <dbReference type="NCBI Taxonomy" id="59557"/>
    <lineage>
        <taxon>Eukaryota</taxon>
        <taxon>Fungi</taxon>
        <taxon>Dikarya</taxon>
        <taxon>Ascomycota</taxon>
        <taxon>Pezizomycotina</taxon>
        <taxon>Pezizomycetes</taxon>
        <taxon>Pezizales</taxon>
        <taxon>Tuberaceae</taxon>
        <taxon>Tuber</taxon>
    </lineage>
</organism>
<evidence type="ECO:0000313" key="2">
    <source>
        <dbReference type="EMBL" id="CUS09783.1"/>
    </source>
</evidence>
<dbReference type="Proteomes" id="UP001412239">
    <property type="component" value="Unassembled WGS sequence"/>
</dbReference>
<gene>
    <name evidence="2" type="ORF">GSTUAT00006142001</name>
</gene>
<sequence length="105" mass="11528">MQKSNQARSGYCAPQHSTVSVPAPEYRYGTVVRYSTRVHSCHLIPTARLLLCSARPTRLLSPANKQPSRPAPKSRSSVECKGGEKNVPPFYGIVGNWCIIGKTTE</sequence>